<accession>A0A3E2ND58</accession>
<dbReference type="RefSeq" id="WP_117417102.1">
    <property type="nucleotide sequence ID" value="NZ_QOHO01000030.1"/>
</dbReference>
<proteinExistence type="predicted"/>
<feature type="transmembrane region" description="Helical" evidence="5">
    <location>
        <begin position="98"/>
        <end position="119"/>
    </location>
</feature>
<evidence type="ECO:0000256" key="1">
    <source>
        <dbReference type="ARBA" id="ARBA00004141"/>
    </source>
</evidence>
<feature type="domain" description="Ferric oxidoreductase" evidence="6">
    <location>
        <begin position="69"/>
        <end position="181"/>
    </location>
</feature>
<protein>
    <recommendedName>
        <fullName evidence="6">Ferric oxidoreductase domain-containing protein</fullName>
    </recommendedName>
</protein>
<keyword evidence="3 5" id="KW-1133">Transmembrane helix</keyword>
<feature type="transmembrane region" description="Helical" evidence="5">
    <location>
        <begin position="26"/>
        <end position="45"/>
    </location>
</feature>
<keyword evidence="2 5" id="KW-0812">Transmembrane</keyword>
<reference evidence="7 8" key="1">
    <citation type="submission" date="2018-07" db="EMBL/GenBank/DDBJ databases">
        <title>New species, Clostridium PI-S10-A1B.</title>
        <authorList>
            <person name="Krishna G."/>
            <person name="Summeta K."/>
            <person name="Shikha S."/>
            <person name="Prabhu P.B."/>
            <person name="Suresh K."/>
        </authorList>
    </citation>
    <scope>NUCLEOTIDE SEQUENCE [LARGE SCALE GENOMIC DNA]</scope>
    <source>
        <strain evidence="7 8">PI-S10-A1B</strain>
    </source>
</reference>
<evidence type="ECO:0000313" key="8">
    <source>
        <dbReference type="Proteomes" id="UP000260680"/>
    </source>
</evidence>
<keyword evidence="4 5" id="KW-0472">Membrane</keyword>
<dbReference type="GO" id="GO:0016020">
    <property type="term" value="C:membrane"/>
    <property type="evidence" value="ECO:0007669"/>
    <property type="project" value="UniProtKB-SubCell"/>
</dbReference>
<gene>
    <name evidence="7" type="ORF">DS742_11260</name>
</gene>
<dbReference type="Proteomes" id="UP000260680">
    <property type="component" value="Unassembled WGS sequence"/>
</dbReference>
<evidence type="ECO:0000313" key="7">
    <source>
        <dbReference type="EMBL" id="RFZ78926.1"/>
    </source>
</evidence>
<evidence type="ECO:0000259" key="6">
    <source>
        <dbReference type="Pfam" id="PF01794"/>
    </source>
</evidence>
<comment type="subcellular location">
    <subcellularLocation>
        <location evidence="1">Membrane</location>
        <topology evidence="1">Multi-pass membrane protein</topology>
    </subcellularLocation>
</comment>
<name>A0A3E2ND58_9FIRM</name>
<feature type="transmembrane region" description="Helical" evidence="5">
    <location>
        <begin position="57"/>
        <end position="78"/>
    </location>
</feature>
<sequence>MIFLIALLEAILFVFFFKNAIRKRPAIFYVLSIAVIGFIVCYTKLNLYEVFPEWTYLYVISVFYRGAFSTALFVIVMYIGALNPKGKIVRALMPIRGYLSIIACLITLAHSFAYGIYYISAVLHTPDELDLRQILALILTVPLFLIMIVLMVTSFKAVRKKMNPRVWKNVQRLSYPWFAILYVYLMVLLVPSMLESLSPSSDMEMIYKVNYVLSVLSYTVVFGTYLILRVCKYRKDQLRRKQNLQKPAAPVLS</sequence>
<dbReference type="OrthoDB" id="3174396at2"/>
<evidence type="ECO:0000256" key="3">
    <source>
        <dbReference type="ARBA" id="ARBA00022989"/>
    </source>
</evidence>
<evidence type="ECO:0000256" key="5">
    <source>
        <dbReference type="SAM" id="Phobius"/>
    </source>
</evidence>
<feature type="transmembrane region" description="Helical" evidence="5">
    <location>
        <begin position="131"/>
        <end position="152"/>
    </location>
</feature>
<dbReference type="EMBL" id="QOHO01000030">
    <property type="protein sequence ID" value="RFZ78926.1"/>
    <property type="molecule type" value="Genomic_DNA"/>
</dbReference>
<evidence type="ECO:0000256" key="2">
    <source>
        <dbReference type="ARBA" id="ARBA00022692"/>
    </source>
</evidence>
<dbReference type="Pfam" id="PF01794">
    <property type="entry name" value="Ferric_reduct"/>
    <property type="match status" value="1"/>
</dbReference>
<dbReference type="AlphaFoldDB" id="A0A3E2ND58"/>
<comment type="caution">
    <text evidence="7">The sequence shown here is derived from an EMBL/GenBank/DDBJ whole genome shotgun (WGS) entry which is preliminary data.</text>
</comment>
<organism evidence="7 8">
    <name type="scientific">Lacrimispora amygdalina</name>
    <dbReference type="NCBI Taxonomy" id="253257"/>
    <lineage>
        <taxon>Bacteria</taxon>
        <taxon>Bacillati</taxon>
        <taxon>Bacillota</taxon>
        <taxon>Clostridia</taxon>
        <taxon>Lachnospirales</taxon>
        <taxon>Lachnospiraceae</taxon>
        <taxon>Lacrimispora</taxon>
    </lineage>
</organism>
<feature type="transmembrane region" description="Helical" evidence="5">
    <location>
        <begin position="173"/>
        <end position="191"/>
    </location>
</feature>
<dbReference type="InterPro" id="IPR013130">
    <property type="entry name" value="Fe3_Rdtase_TM_dom"/>
</dbReference>
<evidence type="ECO:0000256" key="4">
    <source>
        <dbReference type="ARBA" id="ARBA00023136"/>
    </source>
</evidence>
<feature type="transmembrane region" description="Helical" evidence="5">
    <location>
        <begin position="211"/>
        <end position="231"/>
    </location>
</feature>